<dbReference type="RefSeq" id="WP_006784247.1">
    <property type="nucleotide sequence ID" value="NZ_CABJBH010000017.1"/>
</dbReference>
<dbReference type="Gene3D" id="3.40.50.300">
    <property type="entry name" value="P-loop containing nucleotide triphosphate hydrolases"/>
    <property type="match status" value="1"/>
</dbReference>
<reference evidence="6 7" key="1">
    <citation type="journal article" date="2019" name="Nat. Med.">
        <title>A library of human gut bacterial isolates paired with longitudinal multiomics data enables mechanistic microbiome research.</title>
        <authorList>
            <person name="Poyet M."/>
            <person name="Groussin M."/>
            <person name="Gibbons S.M."/>
            <person name="Avila-Pacheco J."/>
            <person name="Jiang X."/>
            <person name="Kearney S.M."/>
            <person name="Perrotta A.R."/>
            <person name="Berdy B."/>
            <person name="Zhao S."/>
            <person name="Lieberman T.D."/>
            <person name="Swanson P.K."/>
            <person name="Smith M."/>
            <person name="Roesemann S."/>
            <person name="Alexander J.E."/>
            <person name="Rich S.A."/>
            <person name="Livny J."/>
            <person name="Vlamakis H."/>
            <person name="Clish C."/>
            <person name="Bullock K."/>
            <person name="Deik A."/>
            <person name="Scott J."/>
            <person name="Pierce K.A."/>
            <person name="Xavier R.J."/>
            <person name="Alm E.J."/>
        </authorList>
    </citation>
    <scope>NUCLEOTIDE SEQUENCE [LARGE SCALE GENOMIC DNA]</scope>
    <source>
        <strain evidence="6 7">BIOML-A198</strain>
    </source>
</reference>
<dbReference type="PANTHER" id="PTHR42734">
    <property type="entry name" value="METAL TRANSPORT SYSTEM ATP-BINDING PROTEIN TM_0124-RELATED"/>
    <property type="match status" value="1"/>
</dbReference>
<dbReference type="PROSITE" id="PS00211">
    <property type="entry name" value="ABC_TRANSPORTER_1"/>
    <property type="match status" value="1"/>
</dbReference>
<comment type="caution">
    <text evidence="6">The sequence shown here is derived from an EMBL/GenBank/DDBJ whole genome shotgun (WGS) entry which is preliminary data.</text>
</comment>
<evidence type="ECO:0000259" key="5">
    <source>
        <dbReference type="PROSITE" id="PS50893"/>
    </source>
</evidence>
<proteinExistence type="inferred from homology"/>
<evidence type="ECO:0000313" key="7">
    <source>
        <dbReference type="Proteomes" id="UP000487649"/>
    </source>
</evidence>
<accession>A0A9X4XC42</accession>
<dbReference type="SUPFAM" id="SSF52540">
    <property type="entry name" value="P-loop containing nucleoside triphosphate hydrolases"/>
    <property type="match status" value="1"/>
</dbReference>
<organism evidence="6 7">
    <name type="scientific">Turicibacter sanguinis</name>
    <dbReference type="NCBI Taxonomy" id="154288"/>
    <lineage>
        <taxon>Bacteria</taxon>
        <taxon>Bacillati</taxon>
        <taxon>Bacillota</taxon>
        <taxon>Erysipelotrichia</taxon>
        <taxon>Erysipelotrichales</taxon>
        <taxon>Turicibacteraceae</taxon>
        <taxon>Turicibacter</taxon>
    </lineage>
</organism>
<evidence type="ECO:0000256" key="2">
    <source>
        <dbReference type="ARBA" id="ARBA00022448"/>
    </source>
</evidence>
<dbReference type="PANTHER" id="PTHR42734:SF17">
    <property type="entry name" value="METAL TRANSPORT SYSTEM ATP-BINDING PROTEIN TM_0124-RELATED"/>
    <property type="match status" value="1"/>
</dbReference>
<keyword evidence="4 6" id="KW-0067">ATP-binding</keyword>
<evidence type="ECO:0000256" key="4">
    <source>
        <dbReference type="ARBA" id="ARBA00022840"/>
    </source>
</evidence>
<dbReference type="Pfam" id="PF00005">
    <property type="entry name" value="ABC_tran"/>
    <property type="match status" value="1"/>
</dbReference>
<evidence type="ECO:0000256" key="1">
    <source>
        <dbReference type="ARBA" id="ARBA00005417"/>
    </source>
</evidence>
<gene>
    <name evidence="6" type="ORF">GMA92_04460</name>
</gene>
<dbReference type="CDD" id="cd03235">
    <property type="entry name" value="ABC_Metallic_Cations"/>
    <property type="match status" value="1"/>
</dbReference>
<evidence type="ECO:0000313" key="6">
    <source>
        <dbReference type="EMBL" id="MTK20691.1"/>
    </source>
</evidence>
<dbReference type="GO" id="GO:0005524">
    <property type="term" value="F:ATP binding"/>
    <property type="evidence" value="ECO:0007669"/>
    <property type="project" value="UniProtKB-KW"/>
</dbReference>
<dbReference type="Proteomes" id="UP000487649">
    <property type="component" value="Unassembled WGS sequence"/>
</dbReference>
<dbReference type="InterPro" id="IPR027417">
    <property type="entry name" value="P-loop_NTPase"/>
</dbReference>
<sequence>MELLHVEGVSFSYDQYTVIKNLSFKVHEGDYVWVIGENGTGKSTLIKGLLNLKKPSSGQIIFNETLKQSEVGYLPQQTVIQKEFPASVWEIILSGCLNQCGWLPLYKKSDKERAVKWMKELGIYELRDCCYRELSGGQQQRVLLARALCATKKLLILDEPVANLDPKATQDFYRLMHRINQENKIAIVMVSHDIENKIEHATQVVHLKKGEF</sequence>
<dbReference type="AlphaFoldDB" id="A0A9X4XC42"/>
<feature type="domain" description="ABC transporter" evidence="5">
    <location>
        <begin position="4"/>
        <end position="212"/>
    </location>
</feature>
<dbReference type="InterPro" id="IPR017871">
    <property type="entry name" value="ABC_transporter-like_CS"/>
</dbReference>
<evidence type="ECO:0000256" key="3">
    <source>
        <dbReference type="ARBA" id="ARBA00022741"/>
    </source>
</evidence>
<dbReference type="InterPro" id="IPR050153">
    <property type="entry name" value="Metal_Ion_Import_ABC"/>
</dbReference>
<dbReference type="SMART" id="SM00382">
    <property type="entry name" value="AAA"/>
    <property type="match status" value="1"/>
</dbReference>
<keyword evidence="2" id="KW-0813">Transport</keyword>
<comment type="similarity">
    <text evidence="1">Belongs to the ABC transporter superfamily.</text>
</comment>
<dbReference type="PROSITE" id="PS50893">
    <property type="entry name" value="ABC_TRANSPORTER_2"/>
    <property type="match status" value="1"/>
</dbReference>
<dbReference type="OrthoDB" id="9806726at2"/>
<protein>
    <submittedName>
        <fullName evidence="6">ATP-binding cassette domain-containing protein</fullName>
    </submittedName>
</protein>
<dbReference type="InterPro" id="IPR003593">
    <property type="entry name" value="AAA+_ATPase"/>
</dbReference>
<dbReference type="GO" id="GO:0016887">
    <property type="term" value="F:ATP hydrolysis activity"/>
    <property type="evidence" value="ECO:0007669"/>
    <property type="project" value="InterPro"/>
</dbReference>
<keyword evidence="3" id="KW-0547">Nucleotide-binding</keyword>
<dbReference type="InterPro" id="IPR003439">
    <property type="entry name" value="ABC_transporter-like_ATP-bd"/>
</dbReference>
<name>A0A9X4XC42_9FIRM</name>
<dbReference type="EMBL" id="WMQE01000007">
    <property type="protein sequence ID" value="MTK20691.1"/>
    <property type="molecule type" value="Genomic_DNA"/>
</dbReference>
<dbReference type="GeneID" id="60057678"/>